<sequence>MPLIIIIVLLSALKYFEVGPFAGISWWWIAALMAVAFIWFEFLERILGRDKRKAHEAIEKTRQERVKKTFENHKRPGR</sequence>
<dbReference type="AlphaFoldDB" id="A0A127QFA5"/>
<keyword evidence="1" id="KW-1133">Transmembrane helix</keyword>
<keyword evidence="1" id="KW-0472">Membrane</keyword>
<dbReference type="EMBL" id="CP013235">
    <property type="protein sequence ID" value="AMP08684.1"/>
    <property type="molecule type" value="Genomic_DNA"/>
</dbReference>
<dbReference type="OrthoDB" id="8689816at2"/>
<proteinExistence type="predicted"/>
<evidence type="ECO:0008006" key="4">
    <source>
        <dbReference type="Google" id="ProtNLM"/>
    </source>
</evidence>
<feature type="transmembrane region" description="Helical" evidence="1">
    <location>
        <begin position="24"/>
        <end position="43"/>
    </location>
</feature>
<reference evidence="2 3" key="1">
    <citation type="submission" date="2015-11" db="EMBL/GenBank/DDBJ databases">
        <title>Exploring the genomic traits of fungus-feeding bacterial genus Collimonas.</title>
        <authorList>
            <person name="Song C."/>
            <person name="Schmidt R."/>
            <person name="de Jager V."/>
            <person name="Krzyzanowska D."/>
            <person name="Jongedijk E."/>
            <person name="Cankar K."/>
            <person name="Beekwilder J."/>
            <person name="van Veen A."/>
            <person name="de Boer W."/>
            <person name="van Veen J.A."/>
            <person name="Garbeva P."/>
        </authorList>
    </citation>
    <scope>NUCLEOTIDE SEQUENCE [LARGE SCALE GENOMIC DNA]</scope>
    <source>
        <strain evidence="2 3">Ter282</strain>
    </source>
</reference>
<dbReference type="Proteomes" id="UP000071778">
    <property type="component" value="Chromosome"/>
</dbReference>
<accession>A0A127QFA5</accession>
<name>A0A127QFA5_9BURK</name>
<dbReference type="NCBIfam" id="TIGR04438">
    <property type="entry name" value="small_Trp_rich"/>
    <property type="match status" value="1"/>
</dbReference>
<dbReference type="InterPro" id="IPR031044">
    <property type="entry name" value="Small_Trp_rich"/>
</dbReference>
<evidence type="ECO:0000313" key="2">
    <source>
        <dbReference type="EMBL" id="AMP08684.1"/>
    </source>
</evidence>
<evidence type="ECO:0000313" key="3">
    <source>
        <dbReference type="Proteomes" id="UP000071778"/>
    </source>
</evidence>
<evidence type="ECO:0000256" key="1">
    <source>
        <dbReference type="SAM" id="Phobius"/>
    </source>
</evidence>
<protein>
    <recommendedName>
        <fullName evidence="4">Small Trp-rich protein</fullName>
    </recommendedName>
</protein>
<keyword evidence="1" id="KW-0812">Transmembrane</keyword>
<keyword evidence="3" id="KW-1185">Reference proteome</keyword>
<dbReference type="PATRIC" id="fig|279058.18.peg.876"/>
<dbReference type="RefSeq" id="WP_061536998.1">
    <property type="nucleotide sequence ID" value="NZ_CP013233.1"/>
</dbReference>
<organism evidence="2 3">
    <name type="scientific">Collimonas arenae</name>
    <dbReference type="NCBI Taxonomy" id="279058"/>
    <lineage>
        <taxon>Bacteria</taxon>
        <taxon>Pseudomonadati</taxon>
        <taxon>Pseudomonadota</taxon>
        <taxon>Betaproteobacteria</taxon>
        <taxon>Burkholderiales</taxon>
        <taxon>Oxalobacteraceae</taxon>
        <taxon>Collimonas</taxon>
    </lineage>
</organism>
<gene>
    <name evidence="2" type="ORF">CAter282_0884</name>
</gene>